<keyword evidence="2" id="KW-1185">Reference proteome</keyword>
<evidence type="ECO:0000313" key="1">
    <source>
        <dbReference type="EMBL" id="KAK0397526.1"/>
    </source>
</evidence>
<dbReference type="AlphaFoldDB" id="A0AA39H2F1"/>
<accession>A0AA39H2F1</accession>
<reference evidence="1" key="1">
    <citation type="submission" date="2023-06" db="EMBL/GenBank/DDBJ databases">
        <title>Genomic analysis of the entomopathogenic nematode Steinernema hermaphroditum.</title>
        <authorList>
            <person name="Schwarz E.M."/>
            <person name="Heppert J.K."/>
            <person name="Baniya A."/>
            <person name="Schwartz H.T."/>
            <person name="Tan C.-H."/>
            <person name="Antoshechkin I."/>
            <person name="Sternberg P.W."/>
            <person name="Goodrich-Blair H."/>
            <person name="Dillman A.R."/>
        </authorList>
    </citation>
    <scope>NUCLEOTIDE SEQUENCE</scope>
    <source>
        <strain evidence="1">PS9179</strain>
        <tissue evidence="1">Whole animal</tissue>
    </source>
</reference>
<dbReference type="EMBL" id="JAUCMV010000005">
    <property type="protein sequence ID" value="KAK0397526.1"/>
    <property type="molecule type" value="Genomic_DNA"/>
</dbReference>
<organism evidence="1 2">
    <name type="scientific">Steinernema hermaphroditum</name>
    <dbReference type="NCBI Taxonomy" id="289476"/>
    <lineage>
        <taxon>Eukaryota</taxon>
        <taxon>Metazoa</taxon>
        <taxon>Ecdysozoa</taxon>
        <taxon>Nematoda</taxon>
        <taxon>Chromadorea</taxon>
        <taxon>Rhabditida</taxon>
        <taxon>Tylenchina</taxon>
        <taxon>Panagrolaimomorpha</taxon>
        <taxon>Strongyloidoidea</taxon>
        <taxon>Steinernematidae</taxon>
        <taxon>Steinernema</taxon>
    </lineage>
</organism>
<comment type="caution">
    <text evidence="1">The sequence shown here is derived from an EMBL/GenBank/DDBJ whole genome shotgun (WGS) entry which is preliminary data.</text>
</comment>
<evidence type="ECO:0000313" key="2">
    <source>
        <dbReference type="Proteomes" id="UP001175271"/>
    </source>
</evidence>
<gene>
    <name evidence="1" type="ORF">QR680_002156</name>
</gene>
<protein>
    <submittedName>
        <fullName evidence="1">Uncharacterized protein</fullName>
    </submittedName>
</protein>
<proteinExistence type="predicted"/>
<sequence>MNVFVSVNVHGELLTELHFQHTTQNLQLKMSCDKVWSTVSTALNFPVIDSIPNKKPINFRKRADSKHSTQLSAH</sequence>
<dbReference type="Proteomes" id="UP001175271">
    <property type="component" value="Unassembled WGS sequence"/>
</dbReference>
<name>A0AA39H2F1_9BILA</name>